<organism evidence="1 2">
    <name type="scientific">Macroventuria anomochaeta</name>
    <dbReference type="NCBI Taxonomy" id="301207"/>
    <lineage>
        <taxon>Eukaryota</taxon>
        <taxon>Fungi</taxon>
        <taxon>Dikarya</taxon>
        <taxon>Ascomycota</taxon>
        <taxon>Pezizomycotina</taxon>
        <taxon>Dothideomycetes</taxon>
        <taxon>Pleosporomycetidae</taxon>
        <taxon>Pleosporales</taxon>
        <taxon>Pleosporineae</taxon>
        <taxon>Didymellaceae</taxon>
        <taxon>Macroventuria</taxon>
    </lineage>
</organism>
<reference evidence="1" key="1">
    <citation type="journal article" date="2020" name="Stud. Mycol.">
        <title>101 Dothideomycetes genomes: a test case for predicting lifestyles and emergence of pathogens.</title>
        <authorList>
            <person name="Haridas S."/>
            <person name="Albert R."/>
            <person name="Binder M."/>
            <person name="Bloem J."/>
            <person name="Labutti K."/>
            <person name="Salamov A."/>
            <person name="Andreopoulos B."/>
            <person name="Baker S."/>
            <person name="Barry K."/>
            <person name="Bills G."/>
            <person name="Bluhm B."/>
            <person name="Cannon C."/>
            <person name="Castanera R."/>
            <person name="Culley D."/>
            <person name="Daum C."/>
            <person name="Ezra D."/>
            <person name="Gonzalez J."/>
            <person name="Henrissat B."/>
            <person name="Kuo A."/>
            <person name="Liang C."/>
            <person name="Lipzen A."/>
            <person name="Lutzoni F."/>
            <person name="Magnuson J."/>
            <person name="Mondo S."/>
            <person name="Nolan M."/>
            <person name="Ohm R."/>
            <person name="Pangilinan J."/>
            <person name="Park H.-J."/>
            <person name="Ramirez L."/>
            <person name="Alfaro M."/>
            <person name="Sun H."/>
            <person name="Tritt A."/>
            <person name="Yoshinaga Y."/>
            <person name="Zwiers L.-H."/>
            <person name="Turgeon B."/>
            <person name="Goodwin S."/>
            <person name="Spatafora J."/>
            <person name="Crous P."/>
            <person name="Grigoriev I."/>
        </authorList>
    </citation>
    <scope>NUCLEOTIDE SEQUENCE</scope>
    <source>
        <strain evidence="1">CBS 525.71</strain>
    </source>
</reference>
<comment type="caution">
    <text evidence="1">The sequence shown here is derived from an EMBL/GenBank/DDBJ whole genome shotgun (WGS) entry which is preliminary data.</text>
</comment>
<keyword evidence="2" id="KW-1185">Reference proteome</keyword>
<protein>
    <submittedName>
        <fullName evidence="1">Uncharacterized protein</fullName>
    </submittedName>
</protein>
<sequence length="140" mass="14958">MPADPRAAPRVNGDAASVPETSIATANSIVPADNTTNFAFWPQDDASQVRLPSDGDLKFNRQWFNSALLHPEQNNYQWSGACELGKGVSGQVGVWVKLDPFGVVIDDGGDSGTLPLARLLTVGGCLYLSAGRQRKGLECR</sequence>
<dbReference type="EMBL" id="MU006713">
    <property type="protein sequence ID" value="KAF2628515.1"/>
    <property type="molecule type" value="Genomic_DNA"/>
</dbReference>
<proteinExistence type="predicted"/>
<name>A0ACB6S2P2_9PLEO</name>
<accession>A0ACB6S2P2</accession>
<evidence type="ECO:0000313" key="2">
    <source>
        <dbReference type="Proteomes" id="UP000799754"/>
    </source>
</evidence>
<evidence type="ECO:0000313" key="1">
    <source>
        <dbReference type="EMBL" id="KAF2628515.1"/>
    </source>
</evidence>
<dbReference type="Proteomes" id="UP000799754">
    <property type="component" value="Unassembled WGS sequence"/>
</dbReference>
<gene>
    <name evidence="1" type="ORF">BU25DRAFT_37519</name>
</gene>